<dbReference type="OrthoDB" id="580536at2759"/>
<dbReference type="PANTHER" id="PTHR33479">
    <property type="entry name" value="BOWMAN-BIRK TYPE BRAN TRYPSIN INHIBITOR"/>
    <property type="match status" value="1"/>
</dbReference>
<keyword evidence="7" id="KW-0732">Signal</keyword>
<evidence type="ECO:0000313" key="9">
    <source>
        <dbReference type="EnsemblPlants" id="HORVU.MOREX.r3.3HG0222560.1"/>
    </source>
</evidence>
<evidence type="ECO:0000256" key="2">
    <source>
        <dbReference type="ARBA" id="ARBA00022690"/>
    </source>
</evidence>
<dbReference type="GO" id="GO:0005576">
    <property type="term" value="C:extracellular region"/>
    <property type="evidence" value="ECO:0007669"/>
    <property type="project" value="InterPro"/>
</dbReference>
<evidence type="ECO:0000256" key="1">
    <source>
        <dbReference type="ARBA" id="ARBA00008506"/>
    </source>
</evidence>
<dbReference type="InterPro" id="IPR035995">
    <property type="entry name" value="Bowman-Birk_prot_inh"/>
</dbReference>
<feature type="domain" description="Bowman-Birk serine protease inhibitors family" evidence="8">
    <location>
        <begin position="602"/>
        <end position="616"/>
    </location>
</feature>
<dbReference type="SUPFAM" id="SSF57247">
    <property type="entry name" value="Bowman-Birk inhibitor, BBI"/>
    <property type="match status" value="10"/>
</dbReference>
<dbReference type="GeneID" id="123441280"/>
<sequence length="739" mass="80781">MTRGAAAILMLMLSLPAASLLVAADAVGVDTIRLPSDAGEGLATSKGGEEETLRLPDHVLAPPREENDVSGVLGEEERPWSCCNSTVCTKSFSPTCRCLDEVDECAPACKRCEPSGINPNRHVCNDEYHGDPGPTCTKEERPWACCNSTVCTKSFPPTCRCLDEVEECAPACKRCEPSGINPNRHVCNDEYHGDPGPTCAKEERPLAYCNSTVCTKSFPPTCRCLDEVEECAPACKRCEPSRINPNRHVCNDQYHGDPGPTCAKEERPWACCNSTVCTKSFPPTCRCLDEVEECAPACKRCEPSRINPNRHVCNDQYHGDPGPTCPKEERPWACCNSTVCTKSFPPTCRCLDEVEECAPACKRCEPSRINPNRHVCNDQYHGDPGPTCAKEERPWACCNSTVCTKSFPPTCRCLDEVEECAPACKRCEPSGINPNRHVCNDQYHGDPGPTCAKEERPWACCNSTVCTKSFPPTCRCLDEVEECAPACKRCEPSGINPNCHVCNDQYHGDPGPTCAKEERPWACCNSTVCTKSFPPTCRCLDEVEECAHTCKRCELSGINPNRHVCNDQYHGDPGPTCAKEGRPWTCCNSTVCTKSFPPTCRCLDEVEECAPACKHCESSGISPNRHVCNDQYHGDPGPTCAKEERPWACCNSTVCTKSFPPTCRCLDEVAECAPACKRCEPIGINPKIHVCNDQYHGDPGPRCGKDDDDVPAGSASLAAAGTQMQLLLVSLVLMFIQSR</sequence>
<keyword evidence="3 6" id="KW-0722">Serine protease inhibitor</keyword>
<feature type="domain" description="Bowman-Birk serine protease inhibitors family" evidence="8">
    <location>
        <begin position="98"/>
        <end position="112"/>
    </location>
</feature>
<dbReference type="InterPro" id="IPR000877">
    <property type="entry name" value="Prot_inh_BBI"/>
</dbReference>
<feature type="signal peptide" evidence="7">
    <location>
        <begin position="1"/>
        <end position="24"/>
    </location>
</feature>
<reference evidence="10" key="1">
    <citation type="journal article" date="2012" name="Nature">
        <title>A physical, genetic and functional sequence assembly of the barley genome.</title>
        <authorList>
            <consortium name="The International Barley Genome Sequencing Consortium"/>
            <person name="Mayer K.F."/>
            <person name="Waugh R."/>
            <person name="Brown J.W."/>
            <person name="Schulman A."/>
            <person name="Langridge P."/>
            <person name="Platzer M."/>
            <person name="Fincher G.B."/>
            <person name="Muehlbauer G.J."/>
            <person name="Sato K."/>
            <person name="Close T.J."/>
            <person name="Wise R.P."/>
            <person name="Stein N."/>
        </authorList>
    </citation>
    <scope>NUCLEOTIDE SEQUENCE [LARGE SCALE GENOMIC DNA]</scope>
    <source>
        <strain evidence="10">cv. Morex</strain>
    </source>
</reference>
<protein>
    <recommendedName>
        <fullName evidence="8">Bowman-Birk serine protease inhibitors family domain-containing protein</fullName>
    </recommendedName>
</protein>
<feature type="domain" description="Bowman-Birk serine protease inhibitors family" evidence="8">
    <location>
        <begin position="476"/>
        <end position="490"/>
    </location>
</feature>
<evidence type="ECO:0000256" key="7">
    <source>
        <dbReference type="SAM" id="SignalP"/>
    </source>
</evidence>
<dbReference type="Gene3D" id="2.10.69.10">
    <property type="entry name" value="Cysteine Protease (Bromelain) Inhibitor, subunit H"/>
    <property type="match status" value="10"/>
</dbReference>
<feature type="domain" description="Bowman-Birk serine protease inhibitors family" evidence="8">
    <location>
        <begin position="665"/>
        <end position="679"/>
    </location>
</feature>
<keyword evidence="10" id="KW-1185">Reference proteome</keyword>
<feature type="site" description="Reactive bond for trypsin" evidence="5">
    <location>
        <begin position="594"/>
        <end position="595"/>
    </location>
</feature>
<feature type="domain" description="Bowman-Birk serine protease inhibitors family" evidence="8">
    <location>
        <begin position="350"/>
        <end position="364"/>
    </location>
</feature>
<dbReference type="AlphaFoldDB" id="A0A8I6XA20"/>
<dbReference type="Proteomes" id="UP000011116">
    <property type="component" value="Chromosome 3H"/>
</dbReference>
<feature type="domain" description="Bowman-Birk serine protease inhibitors family" evidence="8">
    <location>
        <begin position="287"/>
        <end position="301"/>
    </location>
</feature>
<reference evidence="9" key="2">
    <citation type="submission" date="2020-10" db="EMBL/GenBank/DDBJ databases">
        <authorList>
            <person name="Scholz U."/>
            <person name="Mascher M."/>
            <person name="Fiebig A."/>
        </authorList>
    </citation>
    <scope>NUCLEOTIDE SEQUENCE [LARGE SCALE GENOMIC DNA]</scope>
    <source>
        <strain evidence="9">cv. Morex</strain>
    </source>
</reference>
<feature type="site" description="Reactive bond for trypsin" evidence="5">
    <location>
        <begin position="531"/>
        <end position="532"/>
    </location>
</feature>
<evidence type="ECO:0000256" key="4">
    <source>
        <dbReference type="ARBA" id="ARBA00023157"/>
    </source>
</evidence>
<comment type="similarity">
    <text evidence="1 6">Belongs to the Bowman-Birk serine protease inhibitor family.</text>
</comment>
<reference evidence="9" key="3">
    <citation type="submission" date="2022-01" db="UniProtKB">
        <authorList>
            <consortium name="EnsemblPlants"/>
        </authorList>
    </citation>
    <scope>IDENTIFICATION</scope>
    <source>
        <strain evidence="9">subsp. vulgare</strain>
    </source>
</reference>
<evidence type="ECO:0000259" key="8">
    <source>
        <dbReference type="PROSITE" id="PS00281"/>
    </source>
</evidence>
<dbReference type="KEGG" id="hvg:123441280"/>
<dbReference type="Gramene" id="HORVU.MOREX.r3.3HG0222560.1">
    <property type="protein sequence ID" value="HORVU.MOREX.r3.3HG0222560.1"/>
    <property type="gene ID" value="HORVU.MOREX.r3.3HG0222560"/>
</dbReference>
<gene>
    <name evidence="9" type="primary">LOC123441280</name>
</gene>
<keyword evidence="2 6" id="KW-0646">Protease inhibitor</keyword>
<feature type="domain" description="Bowman-Birk serine protease inhibitors family" evidence="8">
    <location>
        <begin position="161"/>
        <end position="175"/>
    </location>
</feature>
<dbReference type="SMR" id="A0A8I6XA20"/>
<evidence type="ECO:0000256" key="5">
    <source>
        <dbReference type="PIRSR" id="PIRSR600877-50"/>
    </source>
</evidence>
<dbReference type="PROSITE" id="PS00281">
    <property type="entry name" value="BOWMAN_BIRK"/>
    <property type="match status" value="8"/>
</dbReference>
<dbReference type="CDD" id="cd00023">
    <property type="entry name" value="BBI"/>
    <property type="match status" value="10"/>
</dbReference>
<name>A0A8I6XA20_HORVV</name>
<dbReference type="Pfam" id="PF00228">
    <property type="entry name" value="Bowman-Birk_leg"/>
    <property type="match status" value="10"/>
</dbReference>
<organism evidence="9 10">
    <name type="scientific">Hordeum vulgare subsp. vulgare</name>
    <name type="common">Domesticated barley</name>
    <dbReference type="NCBI Taxonomy" id="112509"/>
    <lineage>
        <taxon>Eukaryota</taxon>
        <taxon>Viridiplantae</taxon>
        <taxon>Streptophyta</taxon>
        <taxon>Embryophyta</taxon>
        <taxon>Tracheophyta</taxon>
        <taxon>Spermatophyta</taxon>
        <taxon>Magnoliopsida</taxon>
        <taxon>Liliopsida</taxon>
        <taxon>Poales</taxon>
        <taxon>Poaceae</taxon>
        <taxon>BOP clade</taxon>
        <taxon>Pooideae</taxon>
        <taxon>Triticodae</taxon>
        <taxon>Triticeae</taxon>
        <taxon>Hordeinae</taxon>
        <taxon>Hordeum</taxon>
    </lineage>
</organism>
<dbReference type="EnsemblPlants" id="HORVU.MOREX.r3.3HG0222560.1">
    <property type="protein sequence ID" value="HORVU.MOREX.r3.3HG0222560.1"/>
    <property type="gene ID" value="HORVU.MOREX.r3.3HG0222560"/>
</dbReference>
<proteinExistence type="inferred from homology"/>
<dbReference type="RefSeq" id="XP_044973696.1">
    <property type="nucleotide sequence ID" value="XM_045117761.1"/>
</dbReference>
<evidence type="ECO:0000256" key="6">
    <source>
        <dbReference type="RuleBase" id="RU003856"/>
    </source>
</evidence>
<keyword evidence="4" id="KW-1015">Disulfide bond</keyword>
<dbReference type="SMART" id="SM00269">
    <property type="entry name" value="BowB"/>
    <property type="match status" value="10"/>
</dbReference>
<feature type="domain" description="Bowman-Birk serine protease inhibitors family" evidence="8">
    <location>
        <begin position="413"/>
        <end position="427"/>
    </location>
</feature>
<dbReference type="GO" id="GO:0004867">
    <property type="term" value="F:serine-type endopeptidase inhibitor activity"/>
    <property type="evidence" value="ECO:0007669"/>
    <property type="project" value="UniProtKB-KW"/>
</dbReference>
<evidence type="ECO:0000313" key="10">
    <source>
        <dbReference type="Proteomes" id="UP000011116"/>
    </source>
</evidence>
<feature type="chain" id="PRO_5035144092" description="Bowman-Birk serine protease inhibitors family domain-containing protein" evidence="7">
    <location>
        <begin position="25"/>
        <end position="739"/>
    </location>
</feature>
<evidence type="ECO:0000256" key="3">
    <source>
        <dbReference type="ARBA" id="ARBA00022900"/>
    </source>
</evidence>
<accession>A0A8I6XA20</accession>
<dbReference type="PANTHER" id="PTHR33479:SF20">
    <property type="entry name" value="BOWMAN-BIRK SERINE PROTEASE INHIBITORS FAMILY DOMAIN-CONTAINING PROTEIN"/>
    <property type="match status" value="1"/>
</dbReference>